<accession>A0A2L2T8X8</accession>
<feature type="signal peptide" evidence="1">
    <location>
        <begin position="1"/>
        <end position="19"/>
    </location>
</feature>
<keyword evidence="3" id="KW-1185">Reference proteome</keyword>
<name>A0A2L2T8X8_9HYPO</name>
<feature type="chain" id="PRO_5014850210" evidence="1">
    <location>
        <begin position="20"/>
        <end position="273"/>
    </location>
</feature>
<organism evidence="2 3">
    <name type="scientific">Fusarium venenatum</name>
    <dbReference type="NCBI Taxonomy" id="56646"/>
    <lineage>
        <taxon>Eukaryota</taxon>
        <taxon>Fungi</taxon>
        <taxon>Dikarya</taxon>
        <taxon>Ascomycota</taxon>
        <taxon>Pezizomycotina</taxon>
        <taxon>Sordariomycetes</taxon>
        <taxon>Hypocreomycetidae</taxon>
        <taxon>Hypocreales</taxon>
        <taxon>Nectriaceae</taxon>
        <taxon>Fusarium</taxon>
    </lineage>
</organism>
<dbReference type="Proteomes" id="UP000245910">
    <property type="component" value="Chromosome I"/>
</dbReference>
<reference evidence="3" key="1">
    <citation type="submission" date="2014-10" db="EMBL/GenBank/DDBJ databases">
        <authorList>
            <person name="King R."/>
        </authorList>
    </citation>
    <scope>NUCLEOTIDE SEQUENCE [LARGE SCALE GENOMIC DNA]</scope>
    <source>
        <strain evidence="3">A3/5</strain>
    </source>
</reference>
<dbReference type="OrthoDB" id="3795158at2759"/>
<evidence type="ECO:0000313" key="3">
    <source>
        <dbReference type="Proteomes" id="UP000245910"/>
    </source>
</evidence>
<dbReference type="AlphaFoldDB" id="A0A2L2T8X8"/>
<proteinExistence type="predicted"/>
<evidence type="ECO:0000256" key="1">
    <source>
        <dbReference type="SAM" id="SignalP"/>
    </source>
</evidence>
<evidence type="ECO:0000313" key="2">
    <source>
        <dbReference type="EMBL" id="CEI66279.1"/>
    </source>
</evidence>
<keyword evidence="1" id="KW-0732">Signal</keyword>
<protein>
    <submittedName>
        <fullName evidence="2">Uncharacterized protein</fullName>
    </submittedName>
</protein>
<sequence>MVVSSSFWGLVACASLAVAGLCKPSGDVCAEIKKLLGDEAVPLCSSYLQATPSTLTVTSTTTRTSFQTIVSPPETISTSVEETTTVSITNTRTVYPPIPTVTETKTISVSTVYIVRPKRKRDVALETVLASLENKYSKAAVTAGCNCVYDPTTETVTETTDVTAEATSQATIGPLTTVVVTEIKYIPVTKATEVVVTAAPVRTDTETVTTVTTMNPTEFRDATCNAKGFTIGQYNYWYHLDIDLKTCIERSFAVAGRRNSGGYFTMNDKDCPS</sequence>
<dbReference type="EMBL" id="LN649229">
    <property type="protein sequence ID" value="CEI66279.1"/>
    <property type="molecule type" value="Genomic_DNA"/>
</dbReference>